<proteinExistence type="predicted"/>
<feature type="region of interest" description="Disordered" evidence="1">
    <location>
        <begin position="109"/>
        <end position="179"/>
    </location>
</feature>
<dbReference type="AlphaFoldDB" id="A0AAD6SPG3"/>
<feature type="region of interest" description="Disordered" evidence="1">
    <location>
        <begin position="36"/>
        <end position="59"/>
    </location>
</feature>
<evidence type="ECO:0000313" key="3">
    <source>
        <dbReference type="Proteomes" id="UP001218188"/>
    </source>
</evidence>
<organism evidence="2 3">
    <name type="scientific">Mycena alexandri</name>
    <dbReference type="NCBI Taxonomy" id="1745969"/>
    <lineage>
        <taxon>Eukaryota</taxon>
        <taxon>Fungi</taxon>
        <taxon>Dikarya</taxon>
        <taxon>Basidiomycota</taxon>
        <taxon>Agaricomycotina</taxon>
        <taxon>Agaricomycetes</taxon>
        <taxon>Agaricomycetidae</taxon>
        <taxon>Agaricales</taxon>
        <taxon>Marasmiineae</taxon>
        <taxon>Mycenaceae</taxon>
        <taxon>Mycena</taxon>
    </lineage>
</organism>
<comment type="caution">
    <text evidence="2">The sequence shown here is derived from an EMBL/GenBank/DDBJ whole genome shotgun (WGS) entry which is preliminary data.</text>
</comment>
<keyword evidence="3" id="KW-1185">Reference proteome</keyword>
<feature type="compositionally biased region" description="Basic and acidic residues" evidence="1">
    <location>
        <begin position="151"/>
        <end position="179"/>
    </location>
</feature>
<sequence>MARKEEAILKAWGYNSAEKVESGMQQLGAAKRIVDGEADTEKQHRPAAAGTPVRMPRNDSGNCRGDGNMCRDLCTNKQWWEQGWQQRRWWVSHNSVVHGDRCARAPRMVDGRQDQKRPRSVRKQLRVHGSGHNWERGQAGRVSGGAVGKSRCREEEKSKFCGDSKGERRDASDDKTAKDKVRVIGPGSSVKEVLKGSARDSFSWLELGSRPEARKTEKEEKGNRLSSARHGGMCSDKQIQRKGVEDEATTTAEATKPSKGTVNEFNFVKQLCFGGG</sequence>
<evidence type="ECO:0000256" key="1">
    <source>
        <dbReference type="SAM" id="MobiDB-lite"/>
    </source>
</evidence>
<dbReference type="Proteomes" id="UP001218188">
    <property type="component" value="Unassembled WGS sequence"/>
</dbReference>
<protein>
    <submittedName>
        <fullName evidence="2">Uncharacterized protein</fullName>
    </submittedName>
</protein>
<dbReference type="EMBL" id="JARJCM010000079">
    <property type="protein sequence ID" value="KAJ7031696.1"/>
    <property type="molecule type" value="Genomic_DNA"/>
</dbReference>
<reference evidence="2" key="1">
    <citation type="submission" date="2023-03" db="EMBL/GenBank/DDBJ databases">
        <title>Massive genome expansion in bonnet fungi (Mycena s.s.) driven by repeated elements and novel gene families across ecological guilds.</title>
        <authorList>
            <consortium name="Lawrence Berkeley National Laboratory"/>
            <person name="Harder C.B."/>
            <person name="Miyauchi S."/>
            <person name="Viragh M."/>
            <person name="Kuo A."/>
            <person name="Thoen E."/>
            <person name="Andreopoulos B."/>
            <person name="Lu D."/>
            <person name="Skrede I."/>
            <person name="Drula E."/>
            <person name="Henrissat B."/>
            <person name="Morin E."/>
            <person name="Kohler A."/>
            <person name="Barry K."/>
            <person name="LaButti K."/>
            <person name="Morin E."/>
            <person name="Salamov A."/>
            <person name="Lipzen A."/>
            <person name="Mereny Z."/>
            <person name="Hegedus B."/>
            <person name="Baldrian P."/>
            <person name="Stursova M."/>
            <person name="Weitz H."/>
            <person name="Taylor A."/>
            <person name="Grigoriev I.V."/>
            <person name="Nagy L.G."/>
            <person name="Martin F."/>
            <person name="Kauserud H."/>
        </authorList>
    </citation>
    <scope>NUCLEOTIDE SEQUENCE</scope>
    <source>
        <strain evidence="2">CBHHK200</strain>
    </source>
</reference>
<evidence type="ECO:0000313" key="2">
    <source>
        <dbReference type="EMBL" id="KAJ7031696.1"/>
    </source>
</evidence>
<gene>
    <name evidence="2" type="ORF">C8F04DRAFT_1185629</name>
</gene>
<feature type="compositionally biased region" description="Basic and acidic residues" evidence="1">
    <location>
        <begin position="211"/>
        <end position="223"/>
    </location>
</feature>
<accession>A0AAD6SPG3</accession>
<name>A0AAD6SPG3_9AGAR</name>
<feature type="region of interest" description="Disordered" evidence="1">
    <location>
        <begin position="211"/>
        <end position="258"/>
    </location>
</feature>